<evidence type="ECO:0000256" key="4">
    <source>
        <dbReference type="ARBA" id="ARBA00023295"/>
    </source>
</evidence>
<feature type="active site" description="Proton acceptor" evidence="6">
    <location>
        <position position="392"/>
    </location>
</feature>
<evidence type="ECO:0000313" key="9">
    <source>
        <dbReference type="EMBL" id="CZT06696.1"/>
    </source>
</evidence>
<sequence>MYANFAFLASALLSLSTIASCLGPLPSRSSRLSSGDEPSLHHSKPRALEYEGYAFAYFTGNSIAGEKIYLSASKGNDALQWNELNNSQPILASTQGTKGLRDPFLLRSHEGDTFYLLATDLSIGSGTDWGESIRTGSRYLEIWESKDLITWSEQRHVLVSPPTAGMTWAPEAHYDETIGSYVVFWASNLYEESDTEHTGPSYQRMLISTTTDFITFSEPVVWQDAGTARIDSTILQEGNTYYRFTKDEGAVTGCVDIIQESSSVLLSNLTSWTTIASCIGRVAGTGGVEGPTSFKANPNDISGQKYYLFLDEYNDRGYIPLETTNIASPDWKVSASYKLPAKPRHGSVVPITAAELSAINAYYGVVVTSKSKERSTNFVKRNSPSIPDLYADPNIAIFRDKFYVYATTDGLPGWGGQVFYSWSSPDLTSWTRSEQPFLTLNGTSGNVPWAVGNAWAPTITEKNGTFYFYFSGHNPTYDRKTIGVAIASSPEGPFAAEKTAMIINGGDEPLISGQAIDPDAFFDPVSGKHYFFWGNGKALMGELGDDMISMKWDTVKEITASLPNFREGLFVVYREGLYHLTYSIDDTGSTNYSVGYASSPSVNGPWTYRGVVLKKREELGILATGHNSMVQVPGRDEWYMAYHRFQIPGGDGTHRETTIDKVEWDSETGLMKEVIPTLESVQPVKL</sequence>
<dbReference type="GO" id="GO:0004553">
    <property type="term" value="F:hydrolase activity, hydrolyzing O-glycosyl compounds"/>
    <property type="evidence" value="ECO:0007669"/>
    <property type="project" value="InterPro"/>
</dbReference>
<gene>
    <name evidence="9" type="ORF">RAG0_12353</name>
</gene>
<name>A0A1E1L865_9HELO</name>
<keyword evidence="3" id="KW-0378">Hydrolase</keyword>
<evidence type="ECO:0000256" key="7">
    <source>
        <dbReference type="PIRSR" id="PIRSR606710-2"/>
    </source>
</evidence>
<evidence type="ECO:0000256" key="1">
    <source>
        <dbReference type="ARBA" id="ARBA00004834"/>
    </source>
</evidence>
<dbReference type="Gene3D" id="2.115.10.20">
    <property type="entry name" value="Glycosyl hydrolase domain, family 43"/>
    <property type="match status" value="2"/>
</dbReference>
<dbReference type="PANTHER" id="PTHR43301:SF3">
    <property type="entry name" value="ARABINAN ENDO-1,5-ALPHA-L-ARABINOSIDASE A-RELATED"/>
    <property type="match status" value="1"/>
</dbReference>
<proteinExistence type="inferred from homology"/>
<comment type="pathway">
    <text evidence="1">Glycan metabolism; L-arabinan degradation.</text>
</comment>
<reference evidence="10" key="1">
    <citation type="submission" date="2016-03" db="EMBL/GenBank/DDBJ databases">
        <authorList>
            <person name="Guldener U."/>
        </authorList>
    </citation>
    <scope>NUCLEOTIDE SEQUENCE [LARGE SCALE GENOMIC DNA]</scope>
    <source>
        <strain evidence="10">04CH-RAC-A.6.1</strain>
    </source>
</reference>
<evidence type="ECO:0000313" key="10">
    <source>
        <dbReference type="Proteomes" id="UP000178912"/>
    </source>
</evidence>
<comment type="similarity">
    <text evidence="2">Belongs to the glycosyl hydrolase 43 family.</text>
</comment>
<protein>
    <recommendedName>
        <fullName evidence="5">Endo-1,5-alpha-L-arabinanase A</fullName>
    </recommendedName>
</protein>
<evidence type="ECO:0000256" key="8">
    <source>
        <dbReference type="SAM" id="SignalP"/>
    </source>
</evidence>
<dbReference type="InterPro" id="IPR023296">
    <property type="entry name" value="Glyco_hydro_beta-prop_sf"/>
</dbReference>
<dbReference type="EMBL" id="FJUX01000088">
    <property type="protein sequence ID" value="CZT06696.1"/>
    <property type="molecule type" value="Genomic_DNA"/>
</dbReference>
<evidence type="ECO:0000256" key="2">
    <source>
        <dbReference type="ARBA" id="ARBA00009865"/>
    </source>
</evidence>
<evidence type="ECO:0000256" key="5">
    <source>
        <dbReference type="ARBA" id="ARBA00042202"/>
    </source>
</evidence>
<dbReference type="AlphaFoldDB" id="A0A1E1L865"/>
<dbReference type="CDD" id="cd18828">
    <property type="entry name" value="GH43_BT3675-like"/>
    <property type="match status" value="1"/>
</dbReference>
<feature type="site" description="Important for catalytic activity, responsible for pKa modulation of the active site Glu and correct orientation of both the proton donor and substrate" evidence="7">
    <location>
        <position position="517"/>
    </location>
</feature>
<dbReference type="GO" id="GO:0005975">
    <property type="term" value="P:carbohydrate metabolic process"/>
    <property type="evidence" value="ECO:0007669"/>
    <property type="project" value="InterPro"/>
</dbReference>
<evidence type="ECO:0000256" key="6">
    <source>
        <dbReference type="PIRSR" id="PIRSR606710-1"/>
    </source>
</evidence>
<dbReference type="Pfam" id="PF04616">
    <property type="entry name" value="Glyco_hydro_43"/>
    <property type="match status" value="2"/>
</dbReference>
<dbReference type="InterPro" id="IPR050727">
    <property type="entry name" value="GH43_arabinanases"/>
</dbReference>
<keyword evidence="8" id="KW-0732">Signal</keyword>
<keyword evidence="4" id="KW-0326">Glycosidase</keyword>
<dbReference type="SUPFAM" id="SSF75005">
    <property type="entry name" value="Arabinanase/levansucrase/invertase"/>
    <property type="match status" value="2"/>
</dbReference>
<dbReference type="InterPro" id="IPR006710">
    <property type="entry name" value="Glyco_hydro_43"/>
</dbReference>
<feature type="signal peptide" evidence="8">
    <location>
        <begin position="1"/>
        <end position="21"/>
    </location>
</feature>
<feature type="chain" id="PRO_5009446764" description="Endo-1,5-alpha-L-arabinanase A" evidence="8">
    <location>
        <begin position="22"/>
        <end position="686"/>
    </location>
</feature>
<accession>A0A1E1L865</accession>
<evidence type="ECO:0000256" key="3">
    <source>
        <dbReference type="ARBA" id="ARBA00022801"/>
    </source>
</evidence>
<organism evidence="9 10">
    <name type="scientific">Rhynchosporium agropyri</name>
    <dbReference type="NCBI Taxonomy" id="914238"/>
    <lineage>
        <taxon>Eukaryota</taxon>
        <taxon>Fungi</taxon>
        <taxon>Dikarya</taxon>
        <taxon>Ascomycota</taxon>
        <taxon>Pezizomycotina</taxon>
        <taxon>Leotiomycetes</taxon>
        <taxon>Helotiales</taxon>
        <taxon>Ploettnerulaceae</taxon>
        <taxon>Rhynchosporium</taxon>
    </lineage>
</organism>
<dbReference type="Proteomes" id="UP000178912">
    <property type="component" value="Unassembled WGS sequence"/>
</dbReference>
<dbReference type="CDD" id="cd08983">
    <property type="entry name" value="GH43_Bt3655-like"/>
    <property type="match status" value="1"/>
</dbReference>
<keyword evidence="10" id="KW-1185">Reference proteome</keyword>
<dbReference type="OrthoDB" id="19657at2759"/>
<feature type="active site" description="Proton donor" evidence="6">
    <location>
        <position position="567"/>
    </location>
</feature>
<dbReference type="PANTHER" id="PTHR43301">
    <property type="entry name" value="ARABINAN ENDO-1,5-ALPHA-L-ARABINOSIDASE"/>
    <property type="match status" value="1"/>
</dbReference>